<dbReference type="Pfam" id="PF01925">
    <property type="entry name" value="TauE"/>
    <property type="match status" value="1"/>
</dbReference>
<feature type="transmembrane region" description="Helical" evidence="5">
    <location>
        <begin position="87"/>
        <end position="106"/>
    </location>
</feature>
<evidence type="ECO:0000256" key="4">
    <source>
        <dbReference type="ARBA" id="ARBA00023136"/>
    </source>
</evidence>
<keyword evidence="4 5" id="KW-0472">Membrane</keyword>
<keyword evidence="7" id="KW-1185">Reference proteome</keyword>
<gene>
    <name evidence="6" type="ORF">ACFOOR_03360</name>
</gene>
<evidence type="ECO:0000256" key="3">
    <source>
        <dbReference type="ARBA" id="ARBA00022989"/>
    </source>
</evidence>
<sequence length="275" mass="27745">MSATPDLLWLAAGLAATGAFAGLIAGLFGIGGGVVMVPALYFAFGLLGYDDGPRMQVAVGTSLAVIVATSLRSVTSHAKRGAVDGQVLRTFIPWIVVGALVGGFVADIVPGRALTALFGVTALLLSAQFFFGRPDWKLADDLPTGPARAGLGGLIGLLSSLMGIGGGVFGVTMMTLCGRSIHKAVGTAAGFGVAIGVPGALGFILWGWNETGRPPLSLGYVNLLGFAILAASAFFLAPVGASLAHKLPAATLKRLFAVGLAVTAISLIREAWVAG</sequence>
<evidence type="ECO:0000256" key="2">
    <source>
        <dbReference type="ARBA" id="ARBA00022692"/>
    </source>
</evidence>
<dbReference type="Proteomes" id="UP001595379">
    <property type="component" value="Unassembled WGS sequence"/>
</dbReference>
<feature type="transmembrane region" description="Helical" evidence="5">
    <location>
        <begin position="188"/>
        <end position="208"/>
    </location>
</feature>
<evidence type="ECO:0000313" key="7">
    <source>
        <dbReference type="Proteomes" id="UP001595379"/>
    </source>
</evidence>
<dbReference type="PANTHER" id="PTHR43483:SF3">
    <property type="entry name" value="MEMBRANE TRANSPORTER PROTEIN HI_0806-RELATED"/>
    <property type="match status" value="1"/>
</dbReference>
<accession>A0ABV6ZUS5</accession>
<feature type="transmembrane region" description="Helical" evidence="5">
    <location>
        <begin position="56"/>
        <end position="75"/>
    </location>
</feature>
<evidence type="ECO:0000256" key="5">
    <source>
        <dbReference type="RuleBase" id="RU363041"/>
    </source>
</evidence>
<proteinExistence type="inferred from homology"/>
<dbReference type="EMBL" id="JBHRSV010000001">
    <property type="protein sequence ID" value="MFC2925136.1"/>
    <property type="molecule type" value="Genomic_DNA"/>
</dbReference>
<dbReference type="RefSeq" id="WP_343164015.1">
    <property type="nucleotide sequence ID" value="NZ_JBHRSV010000001.1"/>
</dbReference>
<organism evidence="6 7">
    <name type="scientific">Hyphobacterium vulgare</name>
    <dbReference type="NCBI Taxonomy" id="1736751"/>
    <lineage>
        <taxon>Bacteria</taxon>
        <taxon>Pseudomonadati</taxon>
        <taxon>Pseudomonadota</taxon>
        <taxon>Alphaproteobacteria</taxon>
        <taxon>Maricaulales</taxon>
        <taxon>Maricaulaceae</taxon>
        <taxon>Hyphobacterium</taxon>
    </lineage>
</organism>
<feature type="transmembrane region" description="Helical" evidence="5">
    <location>
        <begin position="151"/>
        <end position="176"/>
    </location>
</feature>
<keyword evidence="2 5" id="KW-0812">Transmembrane</keyword>
<protein>
    <recommendedName>
        <fullName evidence="5">Probable membrane transporter protein</fullName>
    </recommendedName>
</protein>
<name>A0ABV6ZUS5_9PROT</name>
<comment type="subcellular location">
    <subcellularLocation>
        <location evidence="5">Cell membrane</location>
        <topology evidence="5">Multi-pass membrane protein</topology>
    </subcellularLocation>
    <subcellularLocation>
        <location evidence="1">Membrane</location>
        <topology evidence="1">Multi-pass membrane protein</topology>
    </subcellularLocation>
</comment>
<keyword evidence="5" id="KW-1003">Cell membrane</keyword>
<comment type="similarity">
    <text evidence="5">Belongs to the 4-toluene sulfonate uptake permease (TSUP) (TC 2.A.102) family.</text>
</comment>
<reference evidence="7" key="1">
    <citation type="journal article" date="2019" name="Int. J. Syst. Evol. Microbiol.">
        <title>The Global Catalogue of Microorganisms (GCM) 10K type strain sequencing project: providing services to taxonomists for standard genome sequencing and annotation.</title>
        <authorList>
            <consortium name="The Broad Institute Genomics Platform"/>
            <consortium name="The Broad Institute Genome Sequencing Center for Infectious Disease"/>
            <person name="Wu L."/>
            <person name="Ma J."/>
        </authorList>
    </citation>
    <scope>NUCLEOTIDE SEQUENCE [LARGE SCALE GENOMIC DNA]</scope>
    <source>
        <strain evidence="7">KCTC 52487</strain>
    </source>
</reference>
<evidence type="ECO:0000256" key="1">
    <source>
        <dbReference type="ARBA" id="ARBA00004141"/>
    </source>
</evidence>
<feature type="transmembrane region" description="Helical" evidence="5">
    <location>
        <begin position="220"/>
        <end position="243"/>
    </location>
</feature>
<keyword evidence="3 5" id="KW-1133">Transmembrane helix</keyword>
<evidence type="ECO:0000313" key="6">
    <source>
        <dbReference type="EMBL" id="MFC2925136.1"/>
    </source>
</evidence>
<feature type="transmembrane region" description="Helical" evidence="5">
    <location>
        <begin position="255"/>
        <end position="274"/>
    </location>
</feature>
<comment type="caution">
    <text evidence="6">The sequence shown here is derived from an EMBL/GenBank/DDBJ whole genome shotgun (WGS) entry which is preliminary data.</text>
</comment>
<dbReference type="PANTHER" id="PTHR43483">
    <property type="entry name" value="MEMBRANE TRANSPORTER PROTEIN HI_0806-RELATED"/>
    <property type="match status" value="1"/>
</dbReference>
<dbReference type="InterPro" id="IPR002781">
    <property type="entry name" value="TM_pro_TauE-like"/>
</dbReference>